<keyword evidence="7" id="KW-0998">Cell outer membrane</keyword>
<dbReference type="PATRIC" id="fig|867902.3.peg.609"/>
<comment type="subcellular location">
    <subcellularLocation>
        <location evidence="1">Cell outer membrane</location>
        <topology evidence="1">Multi-pass membrane protein</topology>
    </subcellularLocation>
</comment>
<evidence type="ECO:0000256" key="4">
    <source>
        <dbReference type="ARBA" id="ARBA00022692"/>
    </source>
</evidence>
<evidence type="ECO:0000256" key="6">
    <source>
        <dbReference type="ARBA" id="ARBA00023136"/>
    </source>
</evidence>
<dbReference type="AlphaFoldDB" id="I3ZYN9"/>
<dbReference type="GeneID" id="71569455"/>
<keyword evidence="4" id="KW-0812">Transmembrane</keyword>
<dbReference type="RefSeq" id="WP_014790444.1">
    <property type="nucleotide sequence ID" value="NC_018016.1"/>
</dbReference>
<dbReference type="SUPFAM" id="SSF56935">
    <property type="entry name" value="Porins"/>
    <property type="match status" value="1"/>
</dbReference>
<dbReference type="GO" id="GO:0015483">
    <property type="term" value="F:long-chain fatty acid transporting porin activity"/>
    <property type="evidence" value="ECO:0007669"/>
    <property type="project" value="TreeGrafter"/>
</dbReference>
<keyword evidence="5" id="KW-0732">Signal</keyword>
<evidence type="ECO:0000313" key="8">
    <source>
        <dbReference type="EMBL" id="AFL96823.1"/>
    </source>
</evidence>
<proteinExistence type="inferred from homology"/>
<organism evidence="8 9">
    <name type="scientific">Ornithobacterium rhinotracheale (strain ATCC 51463 / DSM 15997 / CCUG 23171 / CIP 104009 / LMG 9086)</name>
    <dbReference type="NCBI Taxonomy" id="867902"/>
    <lineage>
        <taxon>Bacteria</taxon>
        <taxon>Pseudomonadati</taxon>
        <taxon>Bacteroidota</taxon>
        <taxon>Flavobacteriia</taxon>
        <taxon>Flavobacteriales</taxon>
        <taxon>Weeksellaceae</taxon>
        <taxon>Ornithobacterium</taxon>
    </lineage>
</organism>
<dbReference type="Gene3D" id="2.40.160.60">
    <property type="entry name" value="Outer membrane protein transport protein (OMPP1/FadL/TodX)"/>
    <property type="match status" value="1"/>
</dbReference>
<dbReference type="EMBL" id="CP003283">
    <property type="protein sequence ID" value="AFL96823.1"/>
    <property type="molecule type" value="Genomic_DNA"/>
</dbReference>
<dbReference type="InterPro" id="IPR005017">
    <property type="entry name" value="OMPP1/FadL/TodX"/>
</dbReference>
<sequence length="409" mass="44698">MIKKVFLSFVLMASTGILWAGGYRVSLQGVRQAAMGAQGVALSHDASVAFFNPAALAFVDDKLSIAVGGFGIGITAKYQNRETLYKAETDNPLGTPLYLAASYKPTEKLALGVSVTTPFGSTVDWGDKWAGRYIIDRIALKSFFIQPTAAYKVTDWLSVGAGAIIARGNVNIKRAISLGNQDAGLEIDKKGAHGTGFNVGVYARPNDKLNIGIAYRSEVKMKADKGDAVFKNLPSIVKGKMPFSAKYFDAQLPLPAELLIGANYKVTPKLLVGAEIGAVKWNAYETLNIKLYNNEEEYNNTSNKNYKNTLNYSIGAEYLINPKAALRLGYKFDKSPSPADSFNPETPTINYHAFTTGFGYEFERFRVDAMAEYLLGNERSFHNTQYNFGGDINTGGYVFGLGLSYRLDK</sequence>
<evidence type="ECO:0000313" key="9">
    <source>
        <dbReference type="Proteomes" id="UP000006051"/>
    </source>
</evidence>
<keyword evidence="6" id="KW-0472">Membrane</keyword>
<keyword evidence="9" id="KW-1185">Reference proteome</keyword>
<dbReference type="STRING" id="867902.Ornrh_0622"/>
<dbReference type="Proteomes" id="UP000006051">
    <property type="component" value="Chromosome"/>
</dbReference>
<dbReference type="GeneID" id="97257352"/>
<dbReference type="GO" id="GO:0009279">
    <property type="term" value="C:cell outer membrane"/>
    <property type="evidence" value="ECO:0007669"/>
    <property type="project" value="UniProtKB-SubCell"/>
</dbReference>
<dbReference type="Pfam" id="PF03349">
    <property type="entry name" value="Toluene_X"/>
    <property type="match status" value="1"/>
</dbReference>
<dbReference type="PANTHER" id="PTHR35093:SF8">
    <property type="entry name" value="OUTER MEMBRANE PROTEIN NMB0088-RELATED"/>
    <property type="match status" value="1"/>
</dbReference>
<name>I3ZYN9_ORNRL</name>
<dbReference type="KEGG" id="orh:Ornrh_0622"/>
<keyword evidence="3" id="KW-1134">Transmembrane beta strand</keyword>
<dbReference type="PANTHER" id="PTHR35093">
    <property type="entry name" value="OUTER MEMBRANE PROTEIN NMB0088-RELATED"/>
    <property type="match status" value="1"/>
</dbReference>
<evidence type="ECO:0000256" key="5">
    <source>
        <dbReference type="ARBA" id="ARBA00022729"/>
    </source>
</evidence>
<comment type="similarity">
    <text evidence="2">Belongs to the OmpP1/FadL family.</text>
</comment>
<gene>
    <name evidence="8" type="ordered locus">Ornrh_0622</name>
</gene>
<evidence type="ECO:0000256" key="7">
    <source>
        <dbReference type="ARBA" id="ARBA00023237"/>
    </source>
</evidence>
<accession>I3ZYN9</accession>
<evidence type="ECO:0000256" key="2">
    <source>
        <dbReference type="ARBA" id="ARBA00008163"/>
    </source>
</evidence>
<evidence type="ECO:0000256" key="1">
    <source>
        <dbReference type="ARBA" id="ARBA00004571"/>
    </source>
</evidence>
<dbReference type="eggNOG" id="COG2067">
    <property type="taxonomic scope" value="Bacteria"/>
</dbReference>
<protein>
    <submittedName>
        <fullName evidence="8">Long-chain fatty acid transport protein</fullName>
    </submittedName>
</protein>
<evidence type="ECO:0000256" key="3">
    <source>
        <dbReference type="ARBA" id="ARBA00022452"/>
    </source>
</evidence>
<reference evidence="8 9" key="1">
    <citation type="submission" date="2012-06" db="EMBL/GenBank/DDBJ databases">
        <title>The complete genome of Ornithobacterium rhinotracheale DSM 15997.</title>
        <authorList>
            <consortium name="US DOE Joint Genome Institute (JGI-PGF)"/>
            <person name="Lucas S."/>
            <person name="Copeland A."/>
            <person name="Lapidus A."/>
            <person name="Goodwin L."/>
            <person name="Pitluck S."/>
            <person name="Peters L."/>
            <person name="Mikhailova N."/>
            <person name="Teshima H."/>
            <person name="Kyrpides N."/>
            <person name="Mavromatis K."/>
            <person name="Pagani I."/>
            <person name="Ivanova N."/>
            <person name="Ovchinnikova G."/>
            <person name="Zeytun A."/>
            <person name="Detter J.C."/>
            <person name="Han C."/>
            <person name="Land M."/>
            <person name="Hauser L."/>
            <person name="Markowitz V."/>
            <person name="Cheng J.-F."/>
            <person name="Hugenholtz P."/>
            <person name="Woyke T."/>
            <person name="Wu D."/>
            <person name="Lang E."/>
            <person name="Kopitz M."/>
            <person name="Brambilla E."/>
            <person name="Klenk H.-P."/>
            <person name="Eisen J.A."/>
        </authorList>
    </citation>
    <scope>NUCLEOTIDE SEQUENCE [LARGE SCALE GENOMIC DNA]</scope>
    <source>
        <strain evidence="9">ATCC 51463 / DSM 15997 / CCUG 23171 / LMG 9086</strain>
    </source>
</reference>
<dbReference type="HOGENOM" id="CLU_035981_2_0_10"/>